<keyword evidence="1" id="KW-0732">Signal</keyword>
<proteinExistence type="predicted"/>
<feature type="chain" id="PRO_5004881408" evidence="1">
    <location>
        <begin position="34"/>
        <end position="381"/>
    </location>
</feature>
<evidence type="ECO:0000313" key="2">
    <source>
        <dbReference type="EMBL" id="CDM60021.1"/>
    </source>
</evidence>
<comment type="caution">
    <text evidence="2">The sequence shown here is derived from an EMBL/GenBank/DDBJ whole genome shotgun (WGS) entry which is preliminary data.</text>
</comment>
<name>W6S0L5_9HYPH</name>
<evidence type="ECO:0000256" key="1">
    <source>
        <dbReference type="SAM" id="SignalP"/>
    </source>
</evidence>
<reference evidence="2" key="1">
    <citation type="submission" date="2013-11" db="EMBL/GenBank/DDBJ databases">
        <title>Draft genome sequence of the broad-host-range Rhizobium sp. LPU83 strain, a member of the low-genetic diversity Oregon-like Rhizobium sp. group.</title>
        <authorList>
            <person name="Wibberg D."/>
            <person name="Puehler A."/>
            <person name="Schlueter A."/>
        </authorList>
    </citation>
    <scope>NUCLEOTIDE SEQUENCE [LARGE SCALE GENOMIC DNA]</scope>
    <source>
        <strain evidence="2">LPU83</strain>
        <plasmid evidence="2">pLPU83b</plasmid>
    </source>
</reference>
<accession>W6S0L5</accession>
<dbReference type="Proteomes" id="UP000019443">
    <property type="component" value="Unassembled WGS sequence"/>
</dbReference>
<dbReference type="AlphaFoldDB" id="W6S0L5"/>
<protein>
    <submittedName>
        <fullName evidence="2">Secreted protein</fullName>
    </submittedName>
</protein>
<evidence type="ECO:0000313" key="3">
    <source>
        <dbReference type="Proteomes" id="UP000019443"/>
    </source>
</evidence>
<keyword evidence="3" id="KW-1185">Reference proteome</keyword>
<geneLocation type="plasmid" evidence="2">
    <name>pLPU83b</name>
</geneLocation>
<dbReference type="EMBL" id="CBYB010000004">
    <property type="protein sequence ID" value="CDM60021.1"/>
    <property type="molecule type" value="Genomic_DNA"/>
</dbReference>
<organism evidence="2 3">
    <name type="scientific">Rhizobium favelukesii</name>
    <dbReference type="NCBI Taxonomy" id="348824"/>
    <lineage>
        <taxon>Bacteria</taxon>
        <taxon>Pseudomonadati</taxon>
        <taxon>Pseudomonadota</taxon>
        <taxon>Alphaproteobacteria</taxon>
        <taxon>Hyphomicrobiales</taxon>
        <taxon>Rhizobiaceae</taxon>
        <taxon>Rhizobium/Agrobacterium group</taxon>
        <taxon>Rhizobium</taxon>
    </lineage>
</organism>
<keyword evidence="2" id="KW-0614">Plasmid</keyword>
<gene>
    <name evidence="2" type="ORF">LPU83_pLPU83b_0021</name>
</gene>
<feature type="signal peptide" evidence="1">
    <location>
        <begin position="1"/>
        <end position="33"/>
    </location>
</feature>
<sequence>MKCQDRSRTYIAGFLAGPILATAVTLTPLAVHAQAVEGVYLGQDRSVLERWAPAKNASTSAGYTTVTVWPRSGVSLEVTYSASNGTIVALEAKAAEASSKAGANFGDFKFGRTSLRDIRSKFGTSGVLYPNVCPATATSSGAVEILNYYDVQGTDFVAKFVTTVGSSELAQLNTKYGNLLYANMPSYALLSGVGIYQREYLEKTQGSPSVRDAGYEPIKWVQGELAPSNLPTISLDRIKPSQLPVFRIYNGPNNYPDFSGRDQRFSNFRIRIADGMTDGPKFAGEYSVIQFGCGTGCSVAYLGNNRTGEVFDVPVGGEDNMYLNLKFQLDSRLLVAQWADNDPGKCFVDFFSFDDGAWTELMRREVGAADACFKSVAENLR</sequence>